<gene>
    <name evidence="7" type="ORF">AN477_13375</name>
</gene>
<evidence type="ECO:0000259" key="6">
    <source>
        <dbReference type="Pfam" id="PF14464"/>
    </source>
</evidence>
<evidence type="ECO:0000256" key="2">
    <source>
        <dbReference type="ARBA" id="ARBA00022723"/>
    </source>
</evidence>
<sequence length="144" mass="16333">MSSDPPRWWNQKLTDACVRAARGALPNEICGLITAPLTERISDMDQSQESGWSQHTGFIDDESSLLLHLFHGYASPTSVAANPQEVIQFAYQLKQQNRVPIATFHSHPGGQMRFSERDEMLRMWARHHAVAVKRANAWTLMFIS</sequence>
<comment type="caution">
    <text evidence="7">The sequence shown here is derived from an EMBL/GenBank/DDBJ whole genome shotgun (WGS) entry which is preliminary data.</text>
</comment>
<dbReference type="GO" id="GO:0006508">
    <property type="term" value="P:proteolysis"/>
    <property type="evidence" value="ECO:0007669"/>
    <property type="project" value="UniProtKB-KW"/>
</dbReference>
<protein>
    <recommendedName>
        <fullName evidence="6">JAB domain-containing protein</fullName>
    </recommendedName>
</protein>
<dbReference type="STRING" id="471514.AN477_13375"/>
<keyword evidence="2" id="KW-0479">Metal-binding</keyword>
<keyword evidence="5" id="KW-0482">Metalloprotease</keyword>
<dbReference type="GO" id="GO:0008237">
    <property type="term" value="F:metallopeptidase activity"/>
    <property type="evidence" value="ECO:0007669"/>
    <property type="project" value="UniProtKB-KW"/>
</dbReference>
<keyword evidence="4" id="KW-0862">Zinc</keyword>
<evidence type="ECO:0000256" key="1">
    <source>
        <dbReference type="ARBA" id="ARBA00022670"/>
    </source>
</evidence>
<dbReference type="Gene3D" id="3.40.140.10">
    <property type="entry name" value="Cytidine Deaminase, domain 2"/>
    <property type="match status" value="1"/>
</dbReference>
<proteinExistence type="predicted"/>
<keyword evidence="8" id="KW-1185">Reference proteome</keyword>
<evidence type="ECO:0000256" key="5">
    <source>
        <dbReference type="ARBA" id="ARBA00023049"/>
    </source>
</evidence>
<dbReference type="InterPro" id="IPR028090">
    <property type="entry name" value="JAB_dom_prok"/>
</dbReference>
<dbReference type="GO" id="GO:0046872">
    <property type="term" value="F:metal ion binding"/>
    <property type="evidence" value="ECO:0007669"/>
    <property type="project" value="UniProtKB-KW"/>
</dbReference>
<accession>A0A0P9D181</accession>
<dbReference type="Proteomes" id="UP000050482">
    <property type="component" value="Unassembled WGS sequence"/>
</dbReference>
<evidence type="ECO:0000313" key="8">
    <source>
        <dbReference type="Proteomes" id="UP000050482"/>
    </source>
</evidence>
<feature type="domain" description="JAB" evidence="6">
    <location>
        <begin position="11"/>
        <end position="133"/>
    </location>
</feature>
<reference evidence="7 8" key="1">
    <citation type="submission" date="2015-09" db="EMBL/GenBank/DDBJ databases">
        <title>Draft genome sequence of Alicyclobacillus ferrooxydans DSM 22381.</title>
        <authorList>
            <person name="Hemp J."/>
        </authorList>
    </citation>
    <scope>NUCLEOTIDE SEQUENCE [LARGE SCALE GENOMIC DNA]</scope>
    <source>
        <strain evidence="7 8">TC-34</strain>
    </source>
</reference>
<dbReference type="SUPFAM" id="SSF102712">
    <property type="entry name" value="JAB1/MPN domain"/>
    <property type="match status" value="1"/>
</dbReference>
<dbReference type="PATRIC" id="fig|471514.4.peg.1377"/>
<evidence type="ECO:0000256" key="3">
    <source>
        <dbReference type="ARBA" id="ARBA00022801"/>
    </source>
</evidence>
<evidence type="ECO:0000256" key="4">
    <source>
        <dbReference type="ARBA" id="ARBA00022833"/>
    </source>
</evidence>
<dbReference type="Pfam" id="PF14464">
    <property type="entry name" value="Prok-JAB"/>
    <property type="match status" value="1"/>
</dbReference>
<keyword evidence="1" id="KW-0645">Protease</keyword>
<keyword evidence="3" id="KW-0378">Hydrolase</keyword>
<name>A0A0P9D181_9BACL</name>
<evidence type="ECO:0000313" key="7">
    <source>
        <dbReference type="EMBL" id="KPV43239.1"/>
    </source>
</evidence>
<dbReference type="EMBL" id="LJCO01000054">
    <property type="protein sequence ID" value="KPV43239.1"/>
    <property type="molecule type" value="Genomic_DNA"/>
</dbReference>
<organism evidence="7 8">
    <name type="scientific">Alicyclobacillus ferrooxydans</name>
    <dbReference type="NCBI Taxonomy" id="471514"/>
    <lineage>
        <taxon>Bacteria</taxon>
        <taxon>Bacillati</taxon>
        <taxon>Bacillota</taxon>
        <taxon>Bacilli</taxon>
        <taxon>Bacillales</taxon>
        <taxon>Alicyclobacillaceae</taxon>
        <taxon>Alicyclobacillus</taxon>
    </lineage>
</organism>
<dbReference type="AlphaFoldDB" id="A0A0P9D181"/>